<reference evidence="8" key="4">
    <citation type="journal article" date="2015" name="G3 (Bethesda)">
        <title>Genome sequences of three phytopathogenic species of the Magnaporthaceae family of fungi.</title>
        <authorList>
            <person name="Okagaki L.H."/>
            <person name="Nunes C.C."/>
            <person name="Sailsbery J."/>
            <person name="Clay B."/>
            <person name="Brown D."/>
            <person name="John T."/>
            <person name="Oh Y."/>
            <person name="Young N."/>
            <person name="Fitzgerald M."/>
            <person name="Haas B.J."/>
            <person name="Zeng Q."/>
            <person name="Young S."/>
            <person name="Adiconis X."/>
            <person name="Fan L."/>
            <person name="Levin J.Z."/>
            <person name="Mitchell T.K."/>
            <person name="Okubara P.A."/>
            <person name="Farman M.L."/>
            <person name="Kohn L.M."/>
            <person name="Birren B."/>
            <person name="Ma L.-J."/>
            <person name="Dean R.A."/>
        </authorList>
    </citation>
    <scope>NUCLEOTIDE SEQUENCE</scope>
    <source>
        <strain evidence="8">ATCC 64411 / 73-15</strain>
    </source>
</reference>
<sequence>MVPRLVGSRQEYLPGVSSVESSQHRRVMLLSRLIQLDNNKSKAHCTPRQQPGSTLHPSIHPFSCLPPAAGMSADDERRFRIIVIGAGISGLVASNYLQRLDIDHVVLEQNTEVAPATAGVISLWPHAVRILQQLGCLEAVRRVSKPYSRILTRGQDGKLLLDSGLLERLWVSHGAPAYPINRQTLLQILYDALPDKSLIRTGVAVEAIEQYPDGAKVRLGDGRVETGDMVLGCDGVRSPTRSLMWEHAARASPGLIQASEKTSLRTLYQALLVTAPPMAEQLDGDSNLVVTQGSDLCFMAVTQPDTTYLLAIEPATPGPFSWPHRRHFTDADAEAMAARIADRPVTDGILFSEIWRRRTRASMVTLEEGVMDHWHHGRICLGGDAVHKFQPSLAMGGSAAMESVVSLINHLQTALVRFSPATSFAAQKPSGTALNMAFAAYQAQERDRMRWMRDACCGLAKTQMYATPWHRLLGQWLIPRVVGDGALGEQISAYIAGAPRMAFLPSVGLPKGRIPWAGEHDEEGAHSDWGSGRVNLGAGGAAEPYVAQEGMGNGSLERQIRVTTAA</sequence>
<dbReference type="PANTHER" id="PTHR47356">
    <property type="entry name" value="FAD-DEPENDENT MONOOXYGENASE ASQG-RELATED"/>
    <property type="match status" value="1"/>
</dbReference>
<evidence type="ECO:0000256" key="4">
    <source>
        <dbReference type="ARBA" id="ARBA00022827"/>
    </source>
</evidence>
<keyword evidence="3" id="KW-0285">Flavoprotein</keyword>
<evidence type="ECO:0000313" key="8">
    <source>
        <dbReference type="EnsemblFungi" id="MAPG_11355T0"/>
    </source>
</evidence>
<dbReference type="VEuPathDB" id="FungiDB:MAPG_11355"/>
<protein>
    <recommendedName>
        <fullName evidence="6">FAD-binding domain-containing protein</fullName>
    </recommendedName>
</protein>
<dbReference type="InterPro" id="IPR050562">
    <property type="entry name" value="FAD_mOase_fung"/>
</dbReference>
<evidence type="ECO:0000256" key="1">
    <source>
        <dbReference type="ARBA" id="ARBA00001974"/>
    </source>
</evidence>
<reference evidence="7" key="2">
    <citation type="submission" date="2010-05" db="EMBL/GenBank/DDBJ databases">
        <title>The Genome Sequence of Magnaporthe poae strain ATCC 64411.</title>
        <authorList>
            <consortium name="The Broad Institute Genome Sequencing Platform"/>
            <consortium name="Broad Institute Genome Sequencing Center for Infectious Disease"/>
            <person name="Ma L.-J."/>
            <person name="Dead R."/>
            <person name="Young S."/>
            <person name="Zeng Q."/>
            <person name="Koehrsen M."/>
            <person name="Alvarado L."/>
            <person name="Berlin A."/>
            <person name="Chapman S.B."/>
            <person name="Chen Z."/>
            <person name="Freedman E."/>
            <person name="Gellesch M."/>
            <person name="Goldberg J."/>
            <person name="Griggs A."/>
            <person name="Gujja S."/>
            <person name="Heilman E.R."/>
            <person name="Heiman D."/>
            <person name="Hepburn T."/>
            <person name="Howarth C."/>
            <person name="Jen D."/>
            <person name="Larson L."/>
            <person name="Mehta T."/>
            <person name="Neiman D."/>
            <person name="Pearson M."/>
            <person name="Roberts A."/>
            <person name="Saif S."/>
            <person name="Shea T."/>
            <person name="Shenoy N."/>
            <person name="Sisk P."/>
            <person name="Stolte C."/>
            <person name="Sykes S."/>
            <person name="Walk T."/>
            <person name="White J."/>
            <person name="Yandava C."/>
            <person name="Haas B."/>
            <person name="Nusbaum C."/>
            <person name="Birren B."/>
        </authorList>
    </citation>
    <scope>NUCLEOTIDE SEQUENCE</scope>
    <source>
        <strain evidence="7">ATCC 64411</strain>
    </source>
</reference>
<dbReference type="OrthoDB" id="10029326at2759"/>
<reference evidence="7" key="3">
    <citation type="submission" date="2011-03" db="EMBL/GenBank/DDBJ databases">
        <title>Annotation of Magnaporthe poae ATCC 64411.</title>
        <authorList>
            <person name="Ma L.-J."/>
            <person name="Dead R."/>
            <person name="Young S.K."/>
            <person name="Zeng Q."/>
            <person name="Gargeya S."/>
            <person name="Fitzgerald M."/>
            <person name="Haas B."/>
            <person name="Abouelleil A."/>
            <person name="Alvarado L."/>
            <person name="Arachchi H.M."/>
            <person name="Berlin A."/>
            <person name="Brown A."/>
            <person name="Chapman S.B."/>
            <person name="Chen Z."/>
            <person name="Dunbar C."/>
            <person name="Freedman E."/>
            <person name="Gearin G."/>
            <person name="Gellesch M."/>
            <person name="Goldberg J."/>
            <person name="Griggs A."/>
            <person name="Gujja S."/>
            <person name="Heiman D."/>
            <person name="Howarth C."/>
            <person name="Larson L."/>
            <person name="Lui A."/>
            <person name="MacDonald P.J.P."/>
            <person name="Mehta T."/>
            <person name="Montmayeur A."/>
            <person name="Murphy C."/>
            <person name="Neiman D."/>
            <person name="Pearson M."/>
            <person name="Priest M."/>
            <person name="Roberts A."/>
            <person name="Saif S."/>
            <person name="Shea T."/>
            <person name="Shenoy N."/>
            <person name="Sisk P."/>
            <person name="Stolte C."/>
            <person name="Sykes S."/>
            <person name="Yandava C."/>
            <person name="Wortman J."/>
            <person name="Nusbaum C."/>
            <person name="Birren B."/>
        </authorList>
    </citation>
    <scope>NUCLEOTIDE SEQUENCE</scope>
    <source>
        <strain evidence="7">ATCC 64411</strain>
    </source>
</reference>
<dbReference type="PANTHER" id="PTHR47356:SF2">
    <property type="entry name" value="FAD-BINDING DOMAIN-CONTAINING PROTEIN-RELATED"/>
    <property type="match status" value="1"/>
</dbReference>
<dbReference type="STRING" id="644358.A0A0C4EF20"/>
<evidence type="ECO:0000256" key="3">
    <source>
        <dbReference type="ARBA" id="ARBA00022630"/>
    </source>
</evidence>
<proteinExistence type="inferred from homology"/>
<dbReference type="EnsemblFungi" id="MAPG_11355T0">
    <property type="protein sequence ID" value="MAPG_11355T0"/>
    <property type="gene ID" value="MAPG_11355"/>
</dbReference>
<organism evidence="8 9">
    <name type="scientific">Magnaporthiopsis poae (strain ATCC 64411 / 73-15)</name>
    <name type="common">Kentucky bluegrass fungus</name>
    <name type="synonym">Magnaporthe poae</name>
    <dbReference type="NCBI Taxonomy" id="644358"/>
    <lineage>
        <taxon>Eukaryota</taxon>
        <taxon>Fungi</taxon>
        <taxon>Dikarya</taxon>
        <taxon>Ascomycota</taxon>
        <taxon>Pezizomycotina</taxon>
        <taxon>Sordariomycetes</taxon>
        <taxon>Sordariomycetidae</taxon>
        <taxon>Magnaporthales</taxon>
        <taxon>Magnaporthaceae</taxon>
        <taxon>Magnaporthiopsis</taxon>
    </lineage>
</organism>
<name>A0A0C4EF20_MAGP6</name>
<evidence type="ECO:0000313" key="9">
    <source>
        <dbReference type="Proteomes" id="UP000011715"/>
    </source>
</evidence>
<dbReference type="Pfam" id="PF01494">
    <property type="entry name" value="FAD_binding_3"/>
    <property type="match status" value="1"/>
</dbReference>
<dbReference type="EMBL" id="GL876980">
    <property type="protein sequence ID" value="KLU92409.1"/>
    <property type="molecule type" value="Genomic_DNA"/>
</dbReference>
<evidence type="ECO:0000256" key="2">
    <source>
        <dbReference type="ARBA" id="ARBA00007992"/>
    </source>
</evidence>
<dbReference type="Gene3D" id="3.50.50.60">
    <property type="entry name" value="FAD/NAD(P)-binding domain"/>
    <property type="match status" value="1"/>
</dbReference>
<evidence type="ECO:0000313" key="7">
    <source>
        <dbReference type="EMBL" id="KLU92409.1"/>
    </source>
</evidence>
<dbReference type="InterPro" id="IPR002938">
    <property type="entry name" value="FAD-bd"/>
</dbReference>
<comment type="similarity">
    <text evidence="2">Belongs to the paxM FAD-dependent monooxygenase family.</text>
</comment>
<gene>
    <name evidence="7" type="ORF">MAPG_11355</name>
</gene>
<evidence type="ECO:0000259" key="6">
    <source>
        <dbReference type="Pfam" id="PF01494"/>
    </source>
</evidence>
<evidence type="ECO:0000256" key="5">
    <source>
        <dbReference type="ARBA" id="ARBA00023002"/>
    </source>
</evidence>
<dbReference type="Proteomes" id="UP000011715">
    <property type="component" value="Unassembled WGS sequence"/>
</dbReference>
<dbReference type="InterPro" id="IPR036188">
    <property type="entry name" value="FAD/NAD-bd_sf"/>
</dbReference>
<dbReference type="PRINTS" id="PR00420">
    <property type="entry name" value="RNGMNOXGNASE"/>
</dbReference>
<comment type="cofactor">
    <cofactor evidence="1">
        <name>FAD</name>
        <dbReference type="ChEBI" id="CHEBI:57692"/>
    </cofactor>
</comment>
<keyword evidence="4" id="KW-0274">FAD</keyword>
<accession>A0A0C4EF20</accession>
<dbReference type="OMA" id="VREIMWD"/>
<dbReference type="SUPFAM" id="SSF51905">
    <property type="entry name" value="FAD/NAD(P)-binding domain"/>
    <property type="match status" value="1"/>
</dbReference>
<dbReference type="EMBL" id="ADBL01002796">
    <property type="status" value="NOT_ANNOTATED_CDS"/>
    <property type="molecule type" value="Genomic_DNA"/>
</dbReference>
<keyword evidence="5" id="KW-0560">Oxidoreductase</keyword>
<reference evidence="8" key="5">
    <citation type="submission" date="2015-06" db="UniProtKB">
        <authorList>
            <consortium name="EnsemblFungi"/>
        </authorList>
    </citation>
    <scope>IDENTIFICATION</scope>
    <source>
        <strain evidence="8">ATCC 64411</strain>
    </source>
</reference>
<keyword evidence="9" id="KW-1185">Reference proteome</keyword>
<dbReference type="AlphaFoldDB" id="A0A0C4EF20"/>
<dbReference type="GO" id="GO:0071949">
    <property type="term" value="F:FAD binding"/>
    <property type="evidence" value="ECO:0007669"/>
    <property type="project" value="InterPro"/>
</dbReference>
<dbReference type="eggNOG" id="KOG2614">
    <property type="taxonomic scope" value="Eukaryota"/>
</dbReference>
<feature type="domain" description="FAD-binding" evidence="6">
    <location>
        <begin position="80"/>
        <end position="414"/>
    </location>
</feature>
<reference evidence="9" key="1">
    <citation type="submission" date="2010-05" db="EMBL/GenBank/DDBJ databases">
        <title>The genome sequence of Magnaporthe poae strain ATCC 64411.</title>
        <authorList>
            <person name="Ma L.-J."/>
            <person name="Dead R."/>
            <person name="Young S."/>
            <person name="Zeng Q."/>
            <person name="Koehrsen M."/>
            <person name="Alvarado L."/>
            <person name="Berlin A."/>
            <person name="Chapman S.B."/>
            <person name="Chen Z."/>
            <person name="Freedman E."/>
            <person name="Gellesch M."/>
            <person name="Goldberg J."/>
            <person name="Griggs A."/>
            <person name="Gujja S."/>
            <person name="Heilman E.R."/>
            <person name="Heiman D."/>
            <person name="Hepburn T."/>
            <person name="Howarth C."/>
            <person name="Jen D."/>
            <person name="Larson L."/>
            <person name="Mehta T."/>
            <person name="Neiman D."/>
            <person name="Pearson M."/>
            <person name="Roberts A."/>
            <person name="Saif S."/>
            <person name="Shea T."/>
            <person name="Shenoy N."/>
            <person name="Sisk P."/>
            <person name="Stolte C."/>
            <person name="Sykes S."/>
            <person name="Walk T."/>
            <person name="White J."/>
            <person name="Yandava C."/>
            <person name="Haas B."/>
            <person name="Nusbaum C."/>
            <person name="Birren B."/>
        </authorList>
    </citation>
    <scope>NUCLEOTIDE SEQUENCE [LARGE SCALE GENOMIC DNA]</scope>
    <source>
        <strain evidence="9">ATCC 64411 / 73-15</strain>
    </source>
</reference>
<dbReference type="GO" id="GO:0004497">
    <property type="term" value="F:monooxygenase activity"/>
    <property type="evidence" value="ECO:0007669"/>
    <property type="project" value="InterPro"/>
</dbReference>